<evidence type="ECO:0000256" key="3">
    <source>
        <dbReference type="ARBA" id="ARBA00022475"/>
    </source>
</evidence>
<dbReference type="Pfam" id="PF07690">
    <property type="entry name" value="MFS_1"/>
    <property type="match status" value="1"/>
</dbReference>
<feature type="transmembrane region" description="Helical" evidence="7">
    <location>
        <begin position="224"/>
        <end position="249"/>
    </location>
</feature>
<dbReference type="RefSeq" id="WP_203759030.1">
    <property type="nucleotide sequence ID" value="NZ_BAABFG010000005.1"/>
</dbReference>
<comment type="subcellular location">
    <subcellularLocation>
        <location evidence="1">Cell membrane</location>
        <topology evidence="1">Multi-pass membrane protein</topology>
    </subcellularLocation>
</comment>
<dbReference type="InterPro" id="IPR011701">
    <property type="entry name" value="MFS"/>
</dbReference>
<dbReference type="EMBL" id="JACHNB010000001">
    <property type="protein sequence ID" value="MBB4743956.1"/>
    <property type="molecule type" value="Genomic_DNA"/>
</dbReference>
<protein>
    <submittedName>
        <fullName evidence="8">MFS family permease</fullName>
    </submittedName>
</protein>
<feature type="transmembrane region" description="Helical" evidence="7">
    <location>
        <begin position="49"/>
        <end position="72"/>
    </location>
</feature>
<dbReference type="SUPFAM" id="SSF103473">
    <property type="entry name" value="MFS general substrate transporter"/>
    <property type="match status" value="1"/>
</dbReference>
<keyword evidence="6 7" id="KW-0472">Membrane</keyword>
<feature type="transmembrane region" description="Helical" evidence="7">
    <location>
        <begin position="379"/>
        <end position="399"/>
    </location>
</feature>
<evidence type="ECO:0000256" key="2">
    <source>
        <dbReference type="ARBA" id="ARBA00022448"/>
    </source>
</evidence>
<keyword evidence="2" id="KW-0813">Transport</keyword>
<evidence type="ECO:0000256" key="4">
    <source>
        <dbReference type="ARBA" id="ARBA00022692"/>
    </source>
</evidence>
<feature type="transmembrane region" description="Helical" evidence="7">
    <location>
        <begin position="288"/>
        <end position="306"/>
    </location>
</feature>
<dbReference type="InterPro" id="IPR036259">
    <property type="entry name" value="MFS_trans_sf"/>
</dbReference>
<dbReference type="Proteomes" id="UP000546162">
    <property type="component" value="Unassembled WGS sequence"/>
</dbReference>
<accession>A0A7W7MBF3</accession>
<organism evidence="8 9">
    <name type="scientific">Actinoplanes octamycinicus</name>
    <dbReference type="NCBI Taxonomy" id="135948"/>
    <lineage>
        <taxon>Bacteria</taxon>
        <taxon>Bacillati</taxon>
        <taxon>Actinomycetota</taxon>
        <taxon>Actinomycetes</taxon>
        <taxon>Micromonosporales</taxon>
        <taxon>Micromonosporaceae</taxon>
        <taxon>Actinoplanes</taxon>
    </lineage>
</organism>
<reference evidence="8 9" key="1">
    <citation type="submission" date="2020-08" db="EMBL/GenBank/DDBJ databases">
        <title>Sequencing the genomes of 1000 actinobacteria strains.</title>
        <authorList>
            <person name="Klenk H.-P."/>
        </authorList>
    </citation>
    <scope>NUCLEOTIDE SEQUENCE [LARGE SCALE GENOMIC DNA]</scope>
    <source>
        <strain evidence="8 9">DSM 45809</strain>
    </source>
</reference>
<dbReference type="GO" id="GO:0005886">
    <property type="term" value="C:plasma membrane"/>
    <property type="evidence" value="ECO:0007669"/>
    <property type="project" value="UniProtKB-SubCell"/>
</dbReference>
<dbReference type="PANTHER" id="PTHR23517:SF2">
    <property type="entry name" value="MULTIDRUG RESISTANCE PROTEIN MDTH"/>
    <property type="match status" value="1"/>
</dbReference>
<keyword evidence="4 7" id="KW-0812">Transmembrane</keyword>
<gene>
    <name evidence="8" type="ORF">BJY16_007415</name>
</gene>
<evidence type="ECO:0000313" key="8">
    <source>
        <dbReference type="EMBL" id="MBB4743956.1"/>
    </source>
</evidence>
<comment type="caution">
    <text evidence="8">The sequence shown here is derived from an EMBL/GenBank/DDBJ whole genome shotgun (WGS) entry which is preliminary data.</text>
</comment>
<dbReference type="Gene3D" id="1.20.1250.20">
    <property type="entry name" value="MFS general substrate transporter like domains"/>
    <property type="match status" value="1"/>
</dbReference>
<dbReference type="AlphaFoldDB" id="A0A7W7MBF3"/>
<name>A0A7W7MBF3_9ACTN</name>
<dbReference type="InterPro" id="IPR050171">
    <property type="entry name" value="MFS_Transporters"/>
</dbReference>
<keyword evidence="9" id="KW-1185">Reference proteome</keyword>
<feature type="transmembrane region" description="Helical" evidence="7">
    <location>
        <begin position="142"/>
        <end position="167"/>
    </location>
</feature>
<evidence type="ECO:0000256" key="1">
    <source>
        <dbReference type="ARBA" id="ARBA00004651"/>
    </source>
</evidence>
<dbReference type="GO" id="GO:0022857">
    <property type="term" value="F:transmembrane transporter activity"/>
    <property type="evidence" value="ECO:0007669"/>
    <property type="project" value="InterPro"/>
</dbReference>
<keyword evidence="3" id="KW-1003">Cell membrane</keyword>
<feature type="transmembrane region" description="Helical" evidence="7">
    <location>
        <begin position="173"/>
        <end position="194"/>
    </location>
</feature>
<keyword evidence="5 7" id="KW-1133">Transmembrane helix</keyword>
<evidence type="ECO:0000256" key="5">
    <source>
        <dbReference type="ARBA" id="ARBA00022989"/>
    </source>
</evidence>
<evidence type="ECO:0000256" key="6">
    <source>
        <dbReference type="ARBA" id="ARBA00023136"/>
    </source>
</evidence>
<sequence length="419" mass="43420">MMAWSRATVLPVMPSRGFRRLMVSVLIDTAGAGLFLPLSLLFLVEARSIPPAVAGTAITLGSLASFLMIPAGARLIQRYGPRNCLVASNLLTAAGYGLYFVADGFGAVLGAALLVMSADRLYGAAWPTALARATDGADLTRWFSFVNFLKTTCLGLGAVAATGLLALAGRSGLSVALAANAVSSVVAALVLISAEIPAPVMDERTSDRPRASVRSAIRDHPFRALVLSQTLLSFAWLIPTVAFPIYLVTVLGLPAYWPTLVVAARYAGISVLQMPLSRLTVRLTRSRIMAAAIALAGCAVALTAAISILPAAWAGGTAVLVAALLAVAELTSKPSAAAAAVQLAPSGDEGPYMAVFQLTWTVSYAVGPAIIGAGLDHPLLLWTGIGIAVLGSGLTHRYGGRRRTRNESHHLSGSHCVAD</sequence>
<proteinExistence type="predicted"/>
<evidence type="ECO:0000313" key="9">
    <source>
        <dbReference type="Proteomes" id="UP000546162"/>
    </source>
</evidence>
<evidence type="ECO:0000256" key="7">
    <source>
        <dbReference type="SAM" id="Phobius"/>
    </source>
</evidence>
<feature type="transmembrane region" description="Helical" evidence="7">
    <location>
        <begin position="21"/>
        <end position="43"/>
    </location>
</feature>
<dbReference type="PANTHER" id="PTHR23517">
    <property type="entry name" value="RESISTANCE PROTEIN MDTM, PUTATIVE-RELATED-RELATED"/>
    <property type="match status" value="1"/>
</dbReference>